<dbReference type="Proteomes" id="UP000028545">
    <property type="component" value="Unassembled WGS sequence"/>
</dbReference>
<dbReference type="SUPFAM" id="SSF52540">
    <property type="entry name" value="P-loop containing nucleoside triphosphate hydrolases"/>
    <property type="match status" value="1"/>
</dbReference>
<dbReference type="InterPro" id="IPR019775">
    <property type="entry name" value="WD40_repeat_CS"/>
</dbReference>
<dbReference type="PANTHER" id="PTHR19879">
    <property type="entry name" value="TRANSCRIPTION INITIATION FACTOR TFIID"/>
    <property type="match status" value="1"/>
</dbReference>
<evidence type="ECO:0000256" key="1">
    <source>
        <dbReference type="ARBA" id="ARBA00022574"/>
    </source>
</evidence>
<feature type="domain" description="Nephrocystin 3-like N-terminal" evidence="5">
    <location>
        <begin position="178"/>
        <end position="339"/>
    </location>
</feature>
<dbReference type="OMA" id="EDHTICI"/>
<feature type="chain" id="PRO_5001775272" description="Nephrocystin 3-like N-terminal domain-containing protein" evidence="4">
    <location>
        <begin position="26"/>
        <end position="1281"/>
    </location>
</feature>
<dbReference type="PROSITE" id="PS50082">
    <property type="entry name" value="WD_REPEATS_2"/>
    <property type="match status" value="2"/>
</dbReference>
<dbReference type="OrthoDB" id="538223at2759"/>
<reference evidence="6 7" key="1">
    <citation type="journal article" date="2014" name="Genome Announc.">
        <title>Draft genome sequence of the pathogenic fungus Scedosporium apiospermum.</title>
        <authorList>
            <person name="Vandeputte P."/>
            <person name="Ghamrawi S."/>
            <person name="Rechenmann M."/>
            <person name="Iltis A."/>
            <person name="Giraud S."/>
            <person name="Fleury M."/>
            <person name="Thornton C."/>
            <person name="Delhaes L."/>
            <person name="Meyer W."/>
            <person name="Papon N."/>
            <person name="Bouchara J.P."/>
        </authorList>
    </citation>
    <scope>NUCLEOTIDE SEQUENCE [LARGE SCALE GENOMIC DNA]</scope>
    <source>
        <strain evidence="6 7">IHEM 14462</strain>
    </source>
</reference>
<dbReference type="PANTHER" id="PTHR19879:SF9">
    <property type="entry name" value="TRANSCRIPTION INITIATION FACTOR TFIID SUBUNIT 5"/>
    <property type="match status" value="1"/>
</dbReference>
<dbReference type="VEuPathDB" id="FungiDB:SAPIO_CDS6840"/>
<evidence type="ECO:0000313" key="6">
    <source>
        <dbReference type="EMBL" id="KEZ41678.1"/>
    </source>
</evidence>
<dbReference type="GeneID" id="27725912"/>
<dbReference type="Gene3D" id="2.130.10.10">
    <property type="entry name" value="YVTN repeat-like/Quinoprotein amine dehydrogenase"/>
    <property type="match status" value="3"/>
</dbReference>
<dbReference type="PROSITE" id="PS00678">
    <property type="entry name" value="WD_REPEATS_1"/>
    <property type="match status" value="2"/>
</dbReference>
<accession>A0A084G2W6</accession>
<dbReference type="InterPro" id="IPR027417">
    <property type="entry name" value="P-loop_NTPase"/>
</dbReference>
<organism evidence="6 7">
    <name type="scientific">Pseudallescheria apiosperma</name>
    <name type="common">Scedosporium apiospermum</name>
    <dbReference type="NCBI Taxonomy" id="563466"/>
    <lineage>
        <taxon>Eukaryota</taxon>
        <taxon>Fungi</taxon>
        <taxon>Dikarya</taxon>
        <taxon>Ascomycota</taxon>
        <taxon>Pezizomycotina</taxon>
        <taxon>Sordariomycetes</taxon>
        <taxon>Hypocreomycetidae</taxon>
        <taxon>Microascales</taxon>
        <taxon>Microascaceae</taxon>
        <taxon>Scedosporium</taxon>
    </lineage>
</organism>
<keyword evidence="7" id="KW-1185">Reference proteome</keyword>
<feature type="repeat" description="WD" evidence="3">
    <location>
        <begin position="752"/>
        <end position="776"/>
    </location>
</feature>
<keyword evidence="4" id="KW-0732">Signal</keyword>
<dbReference type="KEGG" id="sapo:SAPIO_CDS6840"/>
<dbReference type="SMART" id="SM00320">
    <property type="entry name" value="WD40"/>
    <property type="match status" value="7"/>
</dbReference>
<dbReference type="InterPro" id="IPR056884">
    <property type="entry name" value="NPHP3-like_N"/>
</dbReference>
<dbReference type="EMBL" id="JOWA01000108">
    <property type="protein sequence ID" value="KEZ41678.1"/>
    <property type="molecule type" value="Genomic_DNA"/>
</dbReference>
<evidence type="ECO:0000256" key="4">
    <source>
        <dbReference type="SAM" id="SignalP"/>
    </source>
</evidence>
<dbReference type="HOGENOM" id="CLU_000288_6_16_1"/>
<dbReference type="Pfam" id="PF24883">
    <property type="entry name" value="NPHP3_N"/>
    <property type="match status" value="1"/>
</dbReference>
<dbReference type="InterPro" id="IPR015943">
    <property type="entry name" value="WD40/YVTN_repeat-like_dom_sf"/>
</dbReference>
<evidence type="ECO:0000256" key="2">
    <source>
        <dbReference type="ARBA" id="ARBA00022737"/>
    </source>
</evidence>
<comment type="caution">
    <text evidence="6">The sequence shown here is derived from an EMBL/GenBank/DDBJ whole genome shotgun (WGS) entry which is preliminary data.</text>
</comment>
<feature type="repeat" description="WD" evidence="3">
    <location>
        <begin position="782"/>
        <end position="823"/>
    </location>
</feature>
<keyword evidence="1 3" id="KW-0853">WD repeat</keyword>
<feature type="signal peptide" evidence="4">
    <location>
        <begin position="1"/>
        <end position="25"/>
    </location>
</feature>
<protein>
    <recommendedName>
        <fullName evidence="5">Nephrocystin 3-like N-terminal domain-containing protein</fullName>
    </recommendedName>
</protein>
<name>A0A084G2W6_PSEDA</name>
<keyword evidence="2" id="KW-0677">Repeat</keyword>
<sequence length="1281" mass="142936">MAEALGLAANIIAVVDLFLKLGVLCSEYCIGFKHAPREIKDLLREADRWVLTLREVETVLDGPNANTVKASKSIRQGVEDCRMELGKLTAKLQEGTGHRRIVWPFKRTEVAETVGRLERHRTSIATGLLVHQTTILVDIHQQIIDSKLRVVPRAAYDCHSDADSARCYQGTRVEILANIQTWANDVANDSKRIFWLNGMAGTGKSTISRTAAERFAKDGKLGASFFFKRGEGDRGHARLFFPTIAAQLARQLPQLAPHIRQAIETDPSICEKSVKESFDALIQGPINHLPSCSSSTIKIIVVDALDECDNLNVIQQILSLLRHLRQPQSIRLKFFLTSRPELPIRIGFRNINSHHDLVLHEVPRRVIKHDLSLFFKHELSNILNDYNKSVLPGRSLPLDWPGEENVRKLVSKAVPLFILAATISRFIQDRRLGGPREQILKVLDHEETYFSGLAATYSPVLDQLTVGLDKLAKERVVDKFKDIVGSIVILASPLSAQSLSNLLNLPLDTIENQLDLLHSVLNIPPDPTAPVRLLHLSFRDFLISPDQDGHTFWIGEQRAHYHVAVRCISQMDSGLEKDICRLQLPAASRADLAQETIDTRLSPEVQYACRNWSYHWKESKHRLQDDDIVHRFLIRHLLHWLEALSILGHVPDGVGMIQDLINLLDIESSTEIRAYLHDIRRFILSNRGVLHDYPLQIYSSALIFAPERSIVRNTFRNQFPEWVSQLPNVTPNWDLCFESLSVPGEVIMCHVFSHDSTIIASGAGNGKIRLWDVATGLGQNVLTGHADVILALSFSHDSKLLASSSDDKTIGLWDVATGVCKTKFEGGTAQVAFSHDSQLLASVWGPTITIFDVKTETRYRTMEWNNAKAVVYSHSRLARLLEFLDNSRMLAVSYRHEVKIWDVATGTCINSLNMGFHPQSMFFTDDSKVLVASRNSLVNIWDVTSGTRVKKLELNPAWVVAKNSHCVPKDPSASLKAPLTWFGSSDCMAFSPNLKKRVLDASGHLVAPWMAASNYGARISGGVSHMSFSHDSKTLAVRTHGFGLEMWGVAEPGLEGAGGRAGESLNDAILKIGISPNLKLLASAGISKLRVQNIFTNTTVLEYPRLCRQVAFSSDSGLMAVCFVDDEGANRIGIWDVVSGGCVHIFDDRFESEVSRLEFSHDRRFLAGYYCNTAGEYPFLLLDLTTWASMRIFEGEDCGSALSTSFIFSRDSELLALAHSPQFVGIRHMTTGTHYTITGSEYPDIEDLRGLVGFLSNPNFMLNAVEENRVLEMLRILLSST</sequence>
<evidence type="ECO:0000313" key="7">
    <source>
        <dbReference type="Proteomes" id="UP000028545"/>
    </source>
</evidence>
<dbReference type="RefSeq" id="XP_016641477.1">
    <property type="nucleotide sequence ID" value="XM_016788840.1"/>
</dbReference>
<evidence type="ECO:0000256" key="3">
    <source>
        <dbReference type="PROSITE-ProRule" id="PRU00221"/>
    </source>
</evidence>
<dbReference type="PROSITE" id="PS50294">
    <property type="entry name" value="WD_REPEATS_REGION"/>
    <property type="match status" value="1"/>
</dbReference>
<dbReference type="Pfam" id="PF00400">
    <property type="entry name" value="WD40"/>
    <property type="match status" value="2"/>
</dbReference>
<gene>
    <name evidence="6" type="ORF">SAPIO_CDS6840</name>
</gene>
<dbReference type="SUPFAM" id="SSF82171">
    <property type="entry name" value="DPP6 N-terminal domain-like"/>
    <property type="match status" value="1"/>
</dbReference>
<dbReference type="InterPro" id="IPR001680">
    <property type="entry name" value="WD40_rpt"/>
</dbReference>
<proteinExistence type="predicted"/>
<evidence type="ECO:0000259" key="5">
    <source>
        <dbReference type="Pfam" id="PF24883"/>
    </source>
</evidence>
<dbReference type="Gene3D" id="3.40.50.300">
    <property type="entry name" value="P-loop containing nucleotide triphosphate hydrolases"/>
    <property type="match status" value="1"/>
</dbReference>